<dbReference type="AlphaFoldDB" id="A0A2I0I8D9"/>
<keyword evidence="3" id="KW-1185">Reference proteome</keyword>
<gene>
    <name evidence="2" type="ORF">CRG98_039341</name>
</gene>
<protein>
    <submittedName>
        <fullName evidence="2">Uncharacterized protein</fullName>
    </submittedName>
</protein>
<evidence type="ECO:0000256" key="1">
    <source>
        <dbReference type="SAM" id="MobiDB-lite"/>
    </source>
</evidence>
<name>A0A2I0I8D9_PUNGR</name>
<feature type="region of interest" description="Disordered" evidence="1">
    <location>
        <begin position="56"/>
        <end position="91"/>
    </location>
</feature>
<dbReference type="EMBL" id="PGOL01003625">
    <property type="protein sequence ID" value="PKI40268.1"/>
    <property type="molecule type" value="Genomic_DNA"/>
</dbReference>
<comment type="caution">
    <text evidence="2">The sequence shown here is derived from an EMBL/GenBank/DDBJ whole genome shotgun (WGS) entry which is preliminary data.</text>
</comment>
<organism evidence="2 3">
    <name type="scientific">Punica granatum</name>
    <name type="common">Pomegranate</name>
    <dbReference type="NCBI Taxonomy" id="22663"/>
    <lineage>
        <taxon>Eukaryota</taxon>
        <taxon>Viridiplantae</taxon>
        <taxon>Streptophyta</taxon>
        <taxon>Embryophyta</taxon>
        <taxon>Tracheophyta</taxon>
        <taxon>Spermatophyta</taxon>
        <taxon>Magnoliopsida</taxon>
        <taxon>eudicotyledons</taxon>
        <taxon>Gunneridae</taxon>
        <taxon>Pentapetalae</taxon>
        <taxon>rosids</taxon>
        <taxon>malvids</taxon>
        <taxon>Myrtales</taxon>
        <taxon>Lythraceae</taxon>
        <taxon>Punica</taxon>
    </lineage>
</organism>
<sequence length="91" mass="9387">MDSSSLSSTLSATLYRVSISDGLNEVDLIAGANRANWGCVGFNWFGFNWPRPSGSMGGCVGDRKDDAGGATSGSMGGRDRKDVGFDEGSSG</sequence>
<reference evidence="2 3" key="1">
    <citation type="submission" date="2017-11" db="EMBL/GenBank/DDBJ databases">
        <title>De-novo sequencing of pomegranate (Punica granatum L.) genome.</title>
        <authorList>
            <person name="Akparov Z."/>
            <person name="Amiraslanov A."/>
            <person name="Hajiyeva S."/>
            <person name="Abbasov M."/>
            <person name="Kaur K."/>
            <person name="Hamwieh A."/>
            <person name="Solovyev V."/>
            <person name="Salamov A."/>
            <person name="Braich B."/>
            <person name="Kosarev P."/>
            <person name="Mahmoud A."/>
            <person name="Hajiyev E."/>
            <person name="Babayeva S."/>
            <person name="Izzatullayeva V."/>
            <person name="Mammadov A."/>
            <person name="Mammadov A."/>
            <person name="Sharifova S."/>
            <person name="Ojaghi J."/>
            <person name="Eynullazada K."/>
            <person name="Bayramov B."/>
            <person name="Abdulazimova A."/>
            <person name="Shahmuradov I."/>
        </authorList>
    </citation>
    <scope>NUCLEOTIDE SEQUENCE [LARGE SCALE GENOMIC DNA]</scope>
    <source>
        <strain evidence="3">cv. AG2017</strain>
        <tissue evidence="2">Leaf</tissue>
    </source>
</reference>
<evidence type="ECO:0000313" key="3">
    <source>
        <dbReference type="Proteomes" id="UP000233551"/>
    </source>
</evidence>
<accession>A0A2I0I8D9</accession>
<proteinExistence type="predicted"/>
<evidence type="ECO:0000313" key="2">
    <source>
        <dbReference type="EMBL" id="PKI40268.1"/>
    </source>
</evidence>
<dbReference type="Proteomes" id="UP000233551">
    <property type="component" value="Unassembled WGS sequence"/>
</dbReference>